<evidence type="ECO:0000313" key="5">
    <source>
        <dbReference type="EMBL" id="MEC4264364.1"/>
    </source>
</evidence>
<keyword evidence="1" id="KW-0805">Transcription regulation</keyword>
<dbReference type="InterPro" id="IPR019888">
    <property type="entry name" value="Tscrpt_reg_AsnC-like"/>
</dbReference>
<dbReference type="PRINTS" id="PR00033">
    <property type="entry name" value="HTHASNC"/>
</dbReference>
<dbReference type="Gene3D" id="1.10.10.10">
    <property type="entry name" value="Winged helix-like DNA-binding domain superfamily/Winged helix DNA-binding domain"/>
    <property type="match status" value="1"/>
</dbReference>
<dbReference type="InterPro" id="IPR011008">
    <property type="entry name" value="Dimeric_a/b-barrel"/>
</dbReference>
<dbReference type="Proteomes" id="UP001355298">
    <property type="component" value="Unassembled WGS sequence"/>
</dbReference>
<accession>A0ABU6IMY3</accession>
<dbReference type="SMART" id="SM00344">
    <property type="entry name" value="HTH_ASNC"/>
    <property type="match status" value="1"/>
</dbReference>
<name>A0ABU6IMY3_9FLAO</name>
<keyword evidence="2" id="KW-0238">DNA-binding</keyword>
<dbReference type="RefSeq" id="WP_293163492.1">
    <property type="nucleotide sequence ID" value="NZ_JAYKYV010000002.1"/>
</dbReference>
<dbReference type="PANTHER" id="PTHR30154">
    <property type="entry name" value="LEUCINE-RESPONSIVE REGULATORY PROTEIN"/>
    <property type="match status" value="1"/>
</dbReference>
<evidence type="ECO:0000259" key="4">
    <source>
        <dbReference type="PROSITE" id="PS50956"/>
    </source>
</evidence>
<evidence type="ECO:0000256" key="1">
    <source>
        <dbReference type="ARBA" id="ARBA00023015"/>
    </source>
</evidence>
<dbReference type="InterPro" id="IPR036388">
    <property type="entry name" value="WH-like_DNA-bd_sf"/>
</dbReference>
<keyword evidence="6" id="KW-1185">Reference proteome</keyword>
<feature type="domain" description="HTH asnC-type" evidence="4">
    <location>
        <begin position="3"/>
        <end position="64"/>
    </location>
</feature>
<dbReference type="Pfam" id="PF13404">
    <property type="entry name" value="HTH_AsnC-type"/>
    <property type="match status" value="1"/>
</dbReference>
<dbReference type="Gene3D" id="3.30.70.920">
    <property type="match status" value="1"/>
</dbReference>
<comment type="caution">
    <text evidence="5">The sequence shown here is derived from an EMBL/GenBank/DDBJ whole genome shotgun (WGS) entry which is preliminary data.</text>
</comment>
<dbReference type="InterPro" id="IPR036390">
    <property type="entry name" value="WH_DNA-bd_sf"/>
</dbReference>
<sequence length="154" mass="17902">MKLDKMDIELVRLLQEDCKKTTKQYADVLHLSKTAVYERIRRLERNGVITQYAALVDKQKVGRDFMVLCQIRLVQHTKENVLKFEREVLQLKEVSECFHVGGDYDYILKIYVKDMKSYREFMVTKLTAIANIGNTQSSFVINEVKNTPSVHIGG</sequence>
<dbReference type="SUPFAM" id="SSF46785">
    <property type="entry name" value="Winged helix' DNA-binding domain"/>
    <property type="match status" value="1"/>
</dbReference>
<gene>
    <name evidence="5" type="ORF">VOP03_03315</name>
</gene>
<dbReference type="InterPro" id="IPR019887">
    <property type="entry name" value="Tscrpt_reg_AsnC/Lrp_C"/>
</dbReference>
<dbReference type="InterPro" id="IPR000485">
    <property type="entry name" value="AsnC-type_HTH_dom"/>
</dbReference>
<evidence type="ECO:0000313" key="6">
    <source>
        <dbReference type="Proteomes" id="UP001355298"/>
    </source>
</evidence>
<dbReference type="EMBL" id="JAYMGW010000002">
    <property type="protein sequence ID" value="MEC4264364.1"/>
    <property type="molecule type" value="Genomic_DNA"/>
</dbReference>
<organism evidence="5 6">
    <name type="scientific">Flagellimonas halotolerans</name>
    <dbReference type="NCBI Taxonomy" id="3112164"/>
    <lineage>
        <taxon>Bacteria</taxon>
        <taxon>Pseudomonadati</taxon>
        <taxon>Bacteroidota</taxon>
        <taxon>Flavobacteriia</taxon>
        <taxon>Flavobacteriales</taxon>
        <taxon>Flavobacteriaceae</taxon>
        <taxon>Flagellimonas</taxon>
    </lineage>
</organism>
<protein>
    <submittedName>
        <fullName evidence="5">Lrp/AsnC family transcriptional regulator</fullName>
    </submittedName>
</protein>
<reference evidence="5 6" key="1">
    <citation type="submission" date="2024-01" db="EMBL/GenBank/DDBJ databases">
        <title>The strains designed SYSU M86414 and SYSU M84420 isolated from the marine sediment in San Sha City (Hainan Province, China).</title>
        <authorList>
            <person name="Guo D."/>
        </authorList>
    </citation>
    <scope>NUCLEOTIDE SEQUENCE [LARGE SCALE GENOMIC DNA]</scope>
    <source>
        <strain evidence="5 6">SYSU M84420</strain>
    </source>
</reference>
<dbReference type="SUPFAM" id="SSF54909">
    <property type="entry name" value="Dimeric alpha+beta barrel"/>
    <property type="match status" value="1"/>
</dbReference>
<dbReference type="PROSITE" id="PS50956">
    <property type="entry name" value="HTH_ASNC_2"/>
    <property type="match status" value="1"/>
</dbReference>
<proteinExistence type="predicted"/>
<dbReference type="PANTHER" id="PTHR30154:SF34">
    <property type="entry name" value="TRANSCRIPTIONAL REGULATOR AZLB"/>
    <property type="match status" value="1"/>
</dbReference>
<evidence type="ECO:0000256" key="2">
    <source>
        <dbReference type="ARBA" id="ARBA00023125"/>
    </source>
</evidence>
<keyword evidence="3" id="KW-0804">Transcription</keyword>
<dbReference type="Pfam" id="PF01037">
    <property type="entry name" value="AsnC_trans_reg"/>
    <property type="match status" value="1"/>
</dbReference>
<evidence type="ECO:0000256" key="3">
    <source>
        <dbReference type="ARBA" id="ARBA00023163"/>
    </source>
</evidence>